<proteinExistence type="inferred from homology"/>
<dbReference type="NCBIfam" id="TIGR02227">
    <property type="entry name" value="sigpep_I_bact"/>
    <property type="match status" value="1"/>
</dbReference>
<dbReference type="InterPro" id="IPR019533">
    <property type="entry name" value="Peptidase_S26"/>
</dbReference>
<protein>
    <recommendedName>
        <fullName evidence="4 6">Signal peptidase I</fullName>
        <ecNumber evidence="3 6">3.4.21.89</ecNumber>
    </recommendedName>
</protein>
<evidence type="ECO:0000313" key="9">
    <source>
        <dbReference type="Proteomes" id="UP001181355"/>
    </source>
</evidence>
<dbReference type="InterPro" id="IPR019758">
    <property type="entry name" value="Pept_S26A_signal_pept_1_CS"/>
</dbReference>
<dbReference type="Pfam" id="PF10502">
    <property type="entry name" value="Peptidase_S26"/>
    <property type="match status" value="1"/>
</dbReference>
<dbReference type="PANTHER" id="PTHR43390:SF1">
    <property type="entry name" value="CHLOROPLAST PROCESSING PEPTIDASE"/>
    <property type="match status" value="1"/>
</dbReference>
<dbReference type="GO" id="GO:0009003">
    <property type="term" value="F:signal peptidase activity"/>
    <property type="evidence" value="ECO:0007669"/>
    <property type="project" value="UniProtKB-EC"/>
</dbReference>
<feature type="domain" description="Peptidase S26" evidence="7">
    <location>
        <begin position="20"/>
        <end position="208"/>
    </location>
</feature>
<evidence type="ECO:0000313" key="8">
    <source>
        <dbReference type="EMBL" id="WMW82077.1"/>
    </source>
</evidence>
<dbReference type="PROSITE" id="PS00760">
    <property type="entry name" value="SPASE_I_2"/>
    <property type="match status" value="1"/>
</dbReference>
<keyword evidence="5 6" id="KW-0378">Hydrolase</keyword>
<evidence type="ECO:0000256" key="4">
    <source>
        <dbReference type="ARBA" id="ARBA00019232"/>
    </source>
</evidence>
<comment type="catalytic activity">
    <reaction evidence="1 6">
        <text>Cleavage of hydrophobic, N-terminal signal or leader sequences from secreted and periplasmic proteins.</text>
        <dbReference type="EC" id="3.4.21.89"/>
    </reaction>
</comment>
<gene>
    <name evidence="8" type="primary">lepB</name>
    <name evidence="8" type="ORF">RF679_07270</name>
</gene>
<dbReference type="InterPro" id="IPR000223">
    <property type="entry name" value="Pept_S26A_signal_pept_1"/>
</dbReference>
<dbReference type="PRINTS" id="PR00727">
    <property type="entry name" value="LEADERPTASE"/>
</dbReference>
<evidence type="ECO:0000256" key="5">
    <source>
        <dbReference type="ARBA" id="ARBA00022801"/>
    </source>
</evidence>
<dbReference type="Gene3D" id="2.10.109.10">
    <property type="entry name" value="Umud Fragment, subunit A"/>
    <property type="match status" value="1"/>
</dbReference>
<dbReference type="Proteomes" id="UP001181355">
    <property type="component" value="Chromosome"/>
</dbReference>
<comment type="similarity">
    <text evidence="2 6">Belongs to the peptidase S26 family.</text>
</comment>
<evidence type="ECO:0000256" key="1">
    <source>
        <dbReference type="ARBA" id="ARBA00000677"/>
    </source>
</evidence>
<evidence type="ECO:0000256" key="6">
    <source>
        <dbReference type="RuleBase" id="RU362042"/>
    </source>
</evidence>
<sequence length="234" mass="27252">MKSFGLAQLRQLARDNKGFLFVVFGMIFMRSALADWYVVPSSSMYPHLLEGDRVISNRVAYDIRIPFTDIILKKVGNPQRGDIVTFFSPEDGTRLVKRVIGLPGDTIEMRDRRLIINGEEANYQEVPDVPREYLTPRYEMSQRVFTETLGDLHHNIIVMPDVYQSIQSFAPVQIPEGQYVMLGDNRDNSRDSRYFHFVKRELITGRVSRLMFSLDYENHYMPRFDRFGAKVAQQ</sequence>
<name>A0ABY9RNR3_9BURK</name>
<dbReference type="InterPro" id="IPR036286">
    <property type="entry name" value="LexA/Signal_pep-like_sf"/>
</dbReference>
<dbReference type="SUPFAM" id="SSF51306">
    <property type="entry name" value="LexA/Signal peptidase"/>
    <property type="match status" value="1"/>
</dbReference>
<dbReference type="EMBL" id="CP133720">
    <property type="protein sequence ID" value="WMW82077.1"/>
    <property type="molecule type" value="Genomic_DNA"/>
</dbReference>
<keyword evidence="6" id="KW-0645">Protease</keyword>
<reference evidence="8" key="1">
    <citation type="submission" date="2023-09" db="EMBL/GenBank/DDBJ databases">
        <title>Undibacterium sp. 20NA77.5 isolated from freshwater.</title>
        <authorList>
            <person name="Le V."/>
            <person name="Ko S.-R."/>
            <person name="Ahn C.-Y."/>
            <person name="Oh H.-M."/>
        </authorList>
    </citation>
    <scope>NUCLEOTIDE SEQUENCE</scope>
    <source>
        <strain evidence="8">20NA77.5</strain>
    </source>
</reference>
<dbReference type="RefSeq" id="WP_309483554.1">
    <property type="nucleotide sequence ID" value="NZ_CP133720.1"/>
</dbReference>
<evidence type="ECO:0000259" key="7">
    <source>
        <dbReference type="Pfam" id="PF10502"/>
    </source>
</evidence>
<accession>A0ABY9RNR3</accession>
<keyword evidence="9" id="KW-1185">Reference proteome</keyword>
<dbReference type="InterPro" id="IPR019757">
    <property type="entry name" value="Pept_S26A_signal_pept_1_Lys-AS"/>
</dbReference>
<dbReference type="CDD" id="cd06530">
    <property type="entry name" value="S26_SPase_I"/>
    <property type="match status" value="1"/>
</dbReference>
<evidence type="ECO:0000256" key="3">
    <source>
        <dbReference type="ARBA" id="ARBA00013208"/>
    </source>
</evidence>
<comment type="subcellular location">
    <subcellularLocation>
        <location evidence="6">Membrane</location>
        <topology evidence="6">Single-pass type II membrane protein</topology>
    </subcellularLocation>
</comment>
<dbReference type="PANTHER" id="PTHR43390">
    <property type="entry name" value="SIGNAL PEPTIDASE I"/>
    <property type="match status" value="1"/>
</dbReference>
<dbReference type="PROSITE" id="PS00761">
    <property type="entry name" value="SPASE_I_3"/>
    <property type="match status" value="1"/>
</dbReference>
<dbReference type="EC" id="3.4.21.89" evidence="3 6"/>
<evidence type="ECO:0000256" key="2">
    <source>
        <dbReference type="ARBA" id="ARBA00009370"/>
    </source>
</evidence>
<organism evidence="8 9">
    <name type="scientific">Undibacterium cyanobacteriorum</name>
    <dbReference type="NCBI Taxonomy" id="3073561"/>
    <lineage>
        <taxon>Bacteria</taxon>
        <taxon>Pseudomonadati</taxon>
        <taxon>Pseudomonadota</taxon>
        <taxon>Betaproteobacteria</taxon>
        <taxon>Burkholderiales</taxon>
        <taxon>Oxalobacteraceae</taxon>
        <taxon>Undibacterium</taxon>
    </lineage>
</organism>